<dbReference type="Pfam" id="PF00156">
    <property type="entry name" value="Pribosyltran"/>
    <property type="match status" value="1"/>
</dbReference>
<keyword evidence="4" id="KW-1185">Reference proteome</keyword>
<accession>A0ABV9JEQ3</accession>
<evidence type="ECO:0000313" key="3">
    <source>
        <dbReference type="EMBL" id="MFC4652403.1"/>
    </source>
</evidence>
<dbReference type="Proteomes" id="UP001595987">
    <property type="component" value="Unassembled WGS sequence"/>
</dbReference>
<dbReference type="PANTHER" id="PTHR47505:SF1">
    <property type="entry name" value="DNA UTILIZATION PROTEIN YHGH"/>
    <property type="match status" value="1"/>
</dbReference>
<organism evidence="3 4">
    <name type="scientific">Lactococcus nasutitermitis</name>
    <dbReference type="NCBI Taxonomy" id="1652957"/>
    <lineage>
        <taxon>Bacteria</taxon>
        <taxon>Bacillati</taxon>
        <taxon>Bacillota</taxon>
        <taxon>Bacilli</taxon>
        <taxon>Lactobacillales</taxon>
        <taxon>Streptococcaceae</taxon>
        <taxon>Lactococcus</taxon>
    </lineage>
</organism>
<reference evidence="4" key="1">
    <citation type="journal article" date="2019" name="Int. J. Syst. Evol. Microbiol.">
        <title>The Global Catalogue of Microorganisms (GCM) 10K type strain sequencing project: providing services to taxonomists for standard genome sequencing and annotation.</title>
        <authorList>
            <consortium name="The Broad Institute Genomics Platform"/>
            <consortium name="The Broad Institute Genome Sequencing Center for Infectious Disease"/>
            <person name="Wu L."/>
            <person name="Ma J."/>
        </authorList>
    </citation>
    <scope>NUCLEOTIDE SEQUENCE [LARGE SCALE GENOMIC DNA]</scope>
    <source>
        <strain evidence="4">CCUG 63287</strain>
    </source>
</reference>
<dbReference type="RefSeq" id="WP_213534899.1">
    <property type="nucleotide sequence ID" value="NZ_BOVQ01000004.1"/>
</dbReference>
<dbReference type="PANTHER" id="PTHR47505">
    <property type="entry name" value="DNA UTILIZATION PROTEIN YHGH"/>
    <property type="match status" value="1"/>
</dbReference>
<dbReference type="EMBL" id="JBHSGD010000005">
    <property type="protein sequence ID" value="MFC4652403.1"/>
    <property type="molecule type" value="Genomic_DNA"/>
</dbReference>
<dbReference type="InterPro" id="IPR051910">
    <property type="entry name" value="ComF/GntX_DNA_util-trans"/>
</dbReference>
<sequence length="215" mass="25052">MKCLLCERETQQTIKFHELFLFKNPQNFICSLCEQSFEKISDKHCPRCYKSGSDEICKDCILWEKQGKIIQHHAIFQYNTAMKEFFSQYKFMGDYRLHQVFQAYFKYLKKYGTIVPIPLSEKGYQLRGFNQVSAFLADLPSEELLLKKESVAQSSLSRQERLTSKNVFSLKENIKIPKKVILVDDIYTTGATLQHAIEVLCDAGVEDIKTFSLCR</sequence>
<comment type="caution">
    <text evidence="3">The sequence shown here is derived from an EMBL/GenBank/DDBJ whole genome shotgun (WGS) entry which is preliminary data.</text>
</comment>
<evidence type="ECO:0000313" key="4">
    <source>
        <dbReference type="Proteomes" id="UP001595987"/>
    </source>
</evidence>
<dbReference type="SUPFAM" id="SSF53271">
    <property type="entry name" value="PRTase-like"/>
    <property type="match status" value="1"/>
</dbReference>
<dbReference type="InterPro" id="IPR029057">
    <property type="entry name" value="PRTase-like"/>
</dbReference>
<dbReference type="InterPro" id="IPR000836">
    <property type="entry name" value="PRTase_dom"/>
</dbReference>
<proteinExistence type="inferred from homology"/>
<feature type="domain" description="Phosphoribosyltransferase" evidence="2">
    <location>
        <begin position="157"/>
        <end position="214"/>
    </location>
</feature>
<name>A0ABV9JEQ3_9LACT</name>
<protein>
    <submittedName>
        <fullName evidence="3">ComF family protein</fullName>
    </submittedName>
</protein>
<comment type="similarity">
    <text evidence="1">Belongs to the ComF/GntX family.</text>
</comment>
<evidence type="ECO:0000259" key="2">
    <source>
        <dbReference type="Pfam" id="PF00156"/>
    </source>
</evidence>
<evidence type="ECO:0000256" key="1">
    <source>
        <dbReference type="ARBA" id="ARBA00008007"/>
    </source>
</evidence>
<dbReference type="CDD" id="cd06223">
    <property type="entry name" value="PRTases_typeI"/>
    <property type="match status" value="1"/>
</dbReference>
<dbReference type="Gene3D" id="3.40.50.2020">
    <property type="match status" value="1"/>
</dbReference>
<gene>
    <name evidence="3" type="ORF">ACFO26_05715</name>
</gene>